<dbReference type="PROSITE" id="PS00629">
    <property type="entry name" value="IMP_1"/>
    <property type="match status" value="1"/>
</dbReference>
<dbReference type="AlphaFoldDB" id="A0A1I4QI43"/>
<keyword evidence="8 9" id="KW-0472">Membrane</keyword>
<feature type="binding site" evidence="9">
    <location>
        <position position="89"/>
    </location>
    <ligand>
        <name>Mg(2+)</name>
        <dbReference type="ChEBI" id="CHEBI:18420"/>
        <label>1</label>
    </ligand>
</feature>
<dbReference type="STRING" id="39841.SAMN05660836_00050"/>
<dbReference type="OrthoDB" id="9785695at2"/>
<dbReference type="GO" id="GO:0050427">
    <property type="term" value="P:3'-phosphoadenosine 5'-phosphosulfate metabolic process"/>
    <property type="evidence" value="ECO:0007669"/>
    <property type="project" value="TreeGrafter"/>
</dbReference>
<dbReference type="GO" id="GO:0005886">
    <property type="term" value="C:plasma membrane"/>
    <property type="evidence" value="ECO:0007669"/>
    <property type="project" value="UniProtKB-SubCell"/>
</dbReference>
<feature type="binding site" evidence="9">
    <location>
        <position position="87"/>
    </location>
    <ligand>
        <name>Mg(2+)</name>
        <dbReference type="ChEBI" id="CHEBI:18420"/>
        <label>2</label>
    </ligand>
</feature>
<feature type="binding site" evidence="9">
    <location>
        <begin position="89"/>
        <end position="92"/>
    </location>
    <ligand>
        <name>substrate</name>
    </ligand>
</feature>
<proteinExistence type="inferred from homology"/>
<evidence type="ECO:0000256" key="10">
    <source>
        <dbReference type="PIRSR" id="PIRSR600760-2"/>
    </source>
</evidence>
<dbReference type="PRINTS" id="PR00377">
    <property type="entry name" value="IMPHPHTASES"/>
</dbReference>
<comment type="subcellular location">
    <subcellularLocation>
        <location evidence="9">Cell membrane</location>
        <topology evidence="9">Peripheral membrane protein</topology>
        <orientation evidence="9">Cytoplasmic side</orientation>
    </subcellularLocation>
</comment>
<keyword evidence="6 9" id="KW-0378">Hydrolase</keyword>
<evidence type="ECO:0000256" key="7">
    <source>
        <dbReference type="ARBA" id="ARBA00022842"/>
    </source>
</evidence>
<accession>A0A1I4QI43</accession>
<organism evidence="11 12">
    <name type="scientific">Thermodesulforhabdus norvegica</name>
    <dbReference type="NCBI Taxonomy" id="39841"/>
    <lineage>
        <taxon>Bacteria</taxon>
        <taxon>Pseudomonadati</taxon>
        <taxon>Thermodesulfobacteriota</taxon>
        <taxon>Syntrophobacteria</taxon>
        <taxon>Syntrophobacterales</taxon>
        <taxon>Thermodesulforhabdaceae</taxon>
        <taxon>Thermodesulforhabdus</taxon>
    </lineage>
</organism>
<dbReference type="HAMAP" id="MF_02095">
    <property type="entry name" value="CysQ"/>
    <property type="match status" value="1"/>
</dbReference>
<comment type="cofactor">
    <cofactor evidence="9 10">
        <name>Mg(2+)</name>
        <dbReference type="ChEBI" id="CHEBI:18420"/>
    </cofactor>
</comment>
<dbReference type="GO" id="GO:0000287">
    <property type="term" value="F:magnesium ion binding"/>
    <property type="evidence" value="ECO:0007669"/>
    <property type="project" value="UniProtKB-UniRule"/>
</dbReference>
<keyword evidence="7 9" id="KW-0460">Magnesium</keyword>
<gene>
    <name evidence="9" type="primary">cysQ</name>
    <name evidence="11" type="ORF">SAMN05660836_00050</name>
</gene>
<keyword evidence="3 9" id="KW-1003">Cell membrane</keyword>
<dbReference type="PANTHER" id="PTHR43028:SF5">
    <property type="entry name" value="3'(2'),5'-BISPHOSPHATE NUCLEOTIDASE 1"/>
    <property type="match status" value="1"/>
</dbReference>
<dbReference type="GO" id="GO:0000103">
    <property type="term" value="P:sulfate assimilation"/>
    <property type="evidence" value="ECO:0007669"/>
    <property type="project" value="TreeGrafter"/>
</dbReference>
<dbReference type="CDD" id="cd01638">
    <property type="entry name" value="CysQ"/>
    <property type="match status" value="1"/>
</dbReference>
<dbReference type="SUPFAM" id="SSF56655">
    <property type="entry name" value="Carbohydrate phosphatase"/>
    <property type="match status" value="1"/>
</dbReference>
<comment type="similarity">
    <text evidence="2 9">Belongs to the inositol monophosphatase superfamily. CysQ family.</text>
</comment>
<dbReference type="Gene3D" id="3.30.540.10">
    <property type="entry name" value="Fructose-1,6-Bisphosphatase, subunit A, domain 1"/>
    <property type="match status" value="1"/>
</dbReference>
<name>A0A1I4QI43_9BACT</name>
<feature type="binding site" evidence="10">
    <location>
        <position position="89"/>
    </location>
    <ligand>
        <name>Mg(2+)</name>
        <dbReference type="ChEBI" id="CHEBI:18420"/>
        <label>1</label>
        <note>catalytic</note>
    </ligand>
</feature>
<dbReference type="GO" id="GO:0046854">
    <property type="term" value="P:phosphatidylinositol phosphate biosynthetic process"/>
    <property type="evidence" value="ECO:0007669"/>
    <property type="project" value="InterPro"/>
</dbReference>
<evidence type="ECO:0000256" key="2">
    <source>
        <dbReference type="ARBA" id="ARBA00005289"/>
    </source>
</evidence>
<feature type="binding site" evidence="9">
    <location>
        <position position="87"/>
    </location>
    <ligand>
        <name>Mg(2+)</name>
        <dbReference type="ChEBI" id="CHEBI:18420"/>
        <label>1</label>
    </ligand>
</feature>
<keyword evidence="5 9" id="KW-0479">Metal-binding</keyword>
<dbReference type="InterPro" id="IPR000760">
    <property type="entry name" value="Inositol_monophosphatase-like"/>
</dbReference>
<feature type="binding site" evidence="10">
    <location>
        <position position="67"/>
    </location>
    <ligand>
        <name>Mg(2+)</name>
        <dbReference type="ChEBI" id="CHEBI:18420"/>
        <label>1</label>
        <note>catalytic</note>
    </ligand>
</feature>
<evidence type="ECO:0000256" key="6">
    <source>
        <dbReference type="ARBA" id="ARBA00022801"/>
    </source>
</evidence>
<comment type="catalytic activity">
    <reaction evidence="1 9">
        <text>adenosine 3',5'-bisphosphate + H2O = AMP + phosphate</text>
        <dbReference type="Rhea" id="RHEA:10040"/>
        <dbReference type="ChEBI" id="CHEBI:15377"/>
        <dbReference type="ChEBI" id="CHEBI:43474"/>
        <dbReference type="ChEBI" id="CHEBI:58343"/>
        <dbReference type="ChEBI" id="CHEBI:456215"/>
        <dbReference type="EC" id="3.1.3.7"/>
    </reaction>
</comment>
<protein>
    <recommendedName>
        <fullName evidence="9">3'(2'),5'-bisphosphate nucleotidase CysQ</fullName>
        <ecNumber evidence="9">3.1.3.7</ecNumber>
    </recommendedName>
    <alternativeName>
        <fullName evidence="9">3'(2'),5-bisphosphonucleoside 3'(2')-phosphohydrolase</fullName>
    </alternativeName>
    <alternativeName>
        <fullName evidence="9">3'-phosphoadenosine 5'-phosphate phosphatase</fullName>
        <shortName evidence="9">PAP phosphatase</shortName>
    </alternativeName>
</protein>
<evidence type="ECO:0000256" key="3">
    <source>
        <dbReference type="ARBA" id="ARBA00022475"/>
    </source>
</evidence>
<dbReference type="GO" id="GO:0008441">
    <property type="term" value="F:3'(2'),5'-bisphosphate nucleotidase activity"/>
    <property type="evidence" value="ECO:0007669"/>
    <property type="project" value="UniProtKB-UniRule"/>
</dbReference>
<dbReference type="RefSeq" id="WP_093392506.1">
    <property type="nucleotide sequence ID" value="NZ_FOUU01000001.1"/>
</dbReference>
<evidence type="ECO:0000256" key="1">
    <source>
        <dbReference type="ARBA" id="ARBA00001625"/>
    </source>
</evidence>
<dbReference type="NCBIfam" id="TIGR01331">
    <property type="entry name" value="bisphos_cysQ"/>
    <property type="match status" value="1"/>
</dbReference>
<evidence type="ECO:0000313" key="12">
    <source>
        <dbReference type="Proteomes" id="UP000199611"/>
    </source>
</evidence>
<keyword evidence="12" id="KW-1185">Reference proteome</keyword>
<evidence type="ECO:0000313" key="11">
    <source>
        <dbReference type="EMBL" id="SFM39707.1"/>
    </source>
</evidence>
<evidence type="ECO:0000256" key="8">
    <source>
        <dbReference type="ARBA" id="ARBA00023136"/>
    </source>
</evidence>
<feature type="binding site" evidence="9">
    <location>
        <position position="67"/>
    </location>
    <ligand>
        <name>Mg(2+)</name>
        <dbReference type="ChEBI" id="CHEBI:18420"/>
        <label>1</label>
    </ligand>
</feature>
<dbReference type="InterPro" id="IPR006240">
    <property type="entry name" value="CysQ"/>
</dbReference>
<dbReference type="EMBL" id="FOUU01000001">
    <property type="protein sequence ID" value="SFM39707.1"/>
    <property type="molecule type" value="Genomic_DNA"/>
</dbReference>
<feature type="binding site" evidence="9">
    <location>
        <position position="214"/>
    </location>
    <ligand>
        <name>Mg(2+)</name>
        <dbReference type="ChEBI" id="CHEBI:18420"/>
        <label>2</label>
    </ligand>
</feature>
<dbReference type="Gene3D" id="3.40.190.80">
    <property type="match status" value="1"/>
</dbReference>
<feature type="binding site" evidence="9">
    <location>
        <position position="214"/>
    </location>
    <ligand>
        <name>substrate</name>
    </ligand>
</feature>
<keyword evidence="4" id="KW-0997">Cell inner membrane</keyword>
<evidence type="ECO:0000256" key="5">
    <source>
        <dbReference type="ARBA" id="ARBA00022723"/>
    </source>
</evidence>
<dbReference type="Pfam" id="PF00459">
    <property type="entry name" value="Inositol_P"/>
    <property type="match status" value="1"/>
</dbReference>
<dbReference type="Proteomes" id="UP000199611">
    <property type="component" value="Unassembled WGS sequence"/>
</dbReference>
<dbReference type="PROSITE" id="PS00630">
    <property type="entry name" value="IMP_2"/>
    <property type="match status" value="1"/>
</dbReference>
<dbReference type="InterPro" id="IPR050725">
    <property type="entry name" value="CysQ/Inositol_MonoPase"/>
</dbReference>
<feature type="binding site" evidence="10">
    <location>
        <position position="87"/>
    </location>
    <ligand>
        <name>Mg(2+)</name>
        <dbReference type="ChEBI" id="CHEBI:18420"/>
        <label>1</label>
        <note>catalytic</note>
    </ligand>
</feature>
<feature type="binding site" evidence="9">
    <location>
        <position position="67"/>
    </location>
    <ligand>
        <name>substrate</name>
    </ligand>
</feature>
<sequence length="273" mass="31016">MITVEDERYLVDLCEEAAEAIMSYYRGTYETTTKEDRSPLTEADRASHRLIVSALKKRWPDIPVVSEEGLLVDFGKRKAWNYFWLVDPLDGTKEFIHGDDEFTVNIALIEGTKPFFGIVYVPVTKRAYIGHRERGAYLIQNGSKIPLRASSNWHKERFKVAVSRSHLDSHTRAFLEHFKDLCEPVVRGSSLKFCSVAEGSVDFYLRFGPTWEWDTAAGQAVVEAAGGSVLTIPSDKDLTYNKPDLKNGPFIVLSGREAYLKSPFRKWIGSREL</sequence>
<comment type="function">
    <text evidence="9">Converts adenosine-3',5'-bisphosphate (PAP) to AMP.</text>
</comment>
<evidence type="ECO:0000256" key="4">
    <source>
        <dbReference type="ARBA" id="ARBA00022519"/>
    </source>
</evidence>
<feature type="binding site" evidence="9 10">
    <location>
        <position position="90"/>
    </location>
    <ligand>
        <name>Mg(2+)</name>
        <dbReference type="ChEBI" id="CHEBI:18420"/>
        <label>2</label>
    </ligand>
</feature>
<reference evidence="11 12" key="1">
    <citation type="submission" date="2016-10" db="EMBL/GenBank/DDBJ databases">
        <authorList>
            <person name="de Groot N.N."/>
        </authorList>
    </citation>
    <scope>NUCLEOTIDE SEQUENCE [LARGE SCALE GENOMIC DNA]</scope>
    <source>
        <strain evidence="11 12">DSM 9990</strain>
    </source>
</reference>
<feature type="binding site" evidence="10">
    <location>
        <position position="214"/>
    </location>
    <ligand>
        <name>Mg(2+)</name>
        <dbReference type="ChEBI" id="CHEBI:18420"/>
        <label>1</label>
        <note>catalytic</note>
    </ligand>
</feature>
<dbReference type="PANTHER" id="PTHR43028">
    <property type="entry name" value="3'(2'),5'-BISPHOSPHATE NUCLEOTIDASE 1"/>
    <property type="match status" value="1"/>
</dbReference>
<evidence type="ECO:0000256" key="9">
    <source>
        <dbReference type="HAMAP-Rule" id="MF_02095"/>
    </source>
</evidence>
<dbReference type="InterPro" id="IPR020550">
    <property type="entry name" value="Inositol_monophosphatase_CS"/>
</dbReference>
<dbReference type="InterPro" id="IPR020583">
    <property type="entry name" value="Inositol_monoP_metal-BS"/>
</dbReference>
<dbReference type="EC" id="3.1.3.7" evidence="9"/>